<keyword evidence="2" id="KW-1185">Reference proteome</keyword>
<organism evidence="1 2">
    <name type="scientific">Bodo saltans</name>
    <name type="common">Flagellated protozoan</name>
    <dbReference type="NCBI Taxonomy" id="75058"/>
    <lineage>
        <taxon>Eukaryota</taxon>
        <taxon>Discoba</taxon>
        <taxon>Euglenozoa</taxon>
        <taxon>Kinetoplastea</taxon>
        <taxon>Metakinetoplastina</taxon>
        <taxon>Eubodonida</taxon>
        <taxon>Bodonidae</taxon>
        <taxon>Bodo</taxon>
    </lineage>
</organism>
<evidence type="ECO:0000313" key="2">
    <source>
        <dbReference type="Proteomes" id="UP000051952"/>
    </source>
</evidence>
<proteinExistence type="predicted"/>
<evidence type="ECO:0000313" key="1">
    <source>
        <dbReference type="EMBL" id="CUF66934.1"/>
    </source>
</evidence>
<accession>A0A0S4ISH0</accession>
<reference evidence="2" key="1">
    <citation type="submission" date="2015-09" db="EMBL/GenBank/DDBJ databases">
        <authorList>
            <consortium name="Pathogen Informatics"/>
        </authorList>
    </citation>
    <scope>NUCLEOTIDE SEQUENCE [LARGE SCALE GENOMIC DNA]</scope>
    <source>
        <strain evidence="2">Lake Konstanz</strain>
    </source>
</reference>
<dbReference type="OMA" id="LFTQEYP"/>
<gene>
    <name evidence="1" type="ORF">BSAL_64690</name>
</gene>
<protein>
    <submittedName>
        <fullName evidence="1">Uncharacterized protein</fullName>
    </submittedName>
</protein>
<dbReference type="EMBL" id="CYKH01000377">
    <property type="protein sequence ID" value="CUF66934.1"/>
    <property type="molecule type" value="Genomic_DNA"/>
</dbReference>
<dbReference type="AlphaFoldDB" id="A0A0S4ISH0"/>
<name>A0A0S4ISH0_BODSA</name>
<dbReference type="OrthoDB" id="268388at2759"/>
<dbReference type="Proteomes" id="UP000051952">
    <property type="component" value="Unassembled WGS sequence"/>
</dbReference>
<sequence>MVYTRWKCDRLYMYTIKYFTHEYPINAGICVATMTFVWKHLAYCSEETERRHGWWVGYPHWRDPIARRNEDKYKRIIRDNEIDIADPKWTGVSKEVLATL</sequence>
<dbReference type="VEuPathDB" id="TriTrypDB:BSAL_64690"/>